<protein>
    <submittedName>
        <fullName evidence="1">Uncharacterized protein</fullName>
    </submittedName>
</protein>
<proteinExistence type="predicted"/>
<evidence type="ECO:0000313" key="2">
    <source>
        <dbReference type="Proteomes" id="UP001589646"/>
    </source>
</evidence>
<keyword evidence="2" id="KW-1185">Reference proteome</keyword>
<dbReference type="Proteomes" id="UP001589646">
    <property type="component" value="Unassembled WGS sequence"/>
</dbReference>
<accession>A0ABV5Q0R6</accession>
<reference evidence="1 2" key="1">
    <citation type="submission" date="2024-09" db="EMBL/GenBank/DDBJ databases">
        <authorList>
            <person name="Sun Q."/>
            <person name="Mori K."/>
        </authorList>
    </citation>
    <scope>NUCLEOTIDE SEQUENCE [LARGE SCALE GENOMIC DNA]</scope>
    <source>
        <strain evidence="1 2">JCM 3323</strain>
    </source>
</reference>
<sequence length="90" mass="10418">MTLDEMKAKYGAQWEFFPDLAIGVAAARWTVPSVGEYERGVLPVILAWDLNDLIPQLDEQAARAHKPMDDYWERNRSSAVPRRRAFERRA</sequence>
<organism evidence="1 2">
    <name type="scientific">Nonomuraea roseola</name>
    <dbReference type="NCBI Taxonomy" id="46179"/>
    <lineage>
        <taxon>Bacteria</taxon>
        <taxon>Bacillati</taxon>
        <taxon>Actinomycetota</taxon>
        <taxon>Actinomycetes</taxon>
        <taxon>Streptosporangiales</taxon>
        <taxon>Streptosporangiaceae</taxon>
        <taxon>Nonomuraea</taxon>
    </lineage>
</organism>
<name>A0ABV5Q0R6_9ACTN</name>
<evidence type="ECO:0000313" key="1">
    <source>
        <dbReference type="EMBL" id="MFB9529045.1"/>
    </source>
</evidence>
<comment type="caution">
    <text evidence="1">The sequence shown here is derived from an EMBL/GenBank/DDBJ whole genome shotgun (WGS) entry which is preliminary data.</text>
</comment>
<dbReference type="EMBL" id="JBHMCE010000006">
    <property type="protein sequence ID" value="MFB9529045.1"/>
    <property type="molecule type" value="Genomic_DNA"/>
</dbReference>
<gene>
    <name evidence="1" type="ORF">ACFFRN_20740</name>
</gene>
<dbReference type="RefSeq" id="WP_346128949.1">
    <property type="nucleotide sequence ID" value="NZ_BAAAXC010000015.1"/>
</dbReference>